<sequence>MSNIFSNETLVEEFVPTEEDMENEVLVQAVNHFEVGFRDDANPLFDVQTYLAEHQKLMGEHKDFLNRVSTLEDDMRTLKANNVESRENISKPSGGEVGSGSKYVGDRCVKKNAVNDGVKNEAGKEEENNNSMDKMKLDGEDVDEKGEKRDLSLKYMFGFNKIELI</sequence>
<dbReference type="AlphaFoldDB" id="A0A396JPL5"/>
<evidence type="ECO:0000313" key="2">
    <source>
        <dbReference type="EMBL" id="RHN78203.1"/>
    </source>
</evidence>
<organism evidence="2 3">
    <name type="scientific">Medicago truncatula</name>
    <name type="common">Barrel medic</name>
    <name type="synonym">Medicago tribuloides</name>
    <dbReference type="NCBI Taxonomy" id="3880"/>
    <lineage>
        <taxon>Eukaryota</taxon>
        <taxon>Viridiplantae</taxon>
        <taxon>Streptophyta</taxon>
        <taxon>Embryophyta</taxon>
        <taxon>Tracheophyta</taxon>
        <taxon>Spermatophyta</taxon>
        <taxon>Magnoliopsida</taxon>
        <taxon>eudicotyledons</taxon>
        <taxon>Gunneridae</taxon>
        <taxon>Pentapetalae</taxon>
        <taxon>rosids</taxon>
        <taxon>fabids</taxon>
        <taxon>Fabales</taxon>
        <taxon>Fabaceae</taxon>
        <taxon>Papilionoideae</taxon>
        <taxon>50 kb inversion clade</taxon>
        <taxon>NPAAA clade</taxon>
        <taxon>Hologalegina</taxon>
        <taxon>IRL clade</taxon>
        <taxon>Trifolieae</taxon>
        <taxon>Medicago</taxon>
    </lineage>
</organism>
<feature type="compositionally biased region" description="Basic and acidic residues" evidence="1">
    <location>
        <begin position="118"/>
        <end position="145"/>
    </location>
</feature>
<gene>
    <name evidence="2" type="ORF">MtrunA17_Chr1g0162981</name>
</gene>
<evidence type="ECO:0000313" key="3">
    <source>
        <dbReference type="Proteomes" id="UP000265566"/>
    </source>
</evidence>
<comment type="caution">
    <text evidence="2">The sequence shown here is derived from an EMBL/GenBank/DDBJ whole genome shotgun (WGS) entry which is preliminary data.</text>
</comment>
<proteinExistence type="predicted"/>
<reference evidence="3" key="1">
    <citation type="journal article" date="2018" name="Nat. Plants">
        <title>Whole-genome landscape of Medicago truncatula symbiotic genes.</title>
        <authorList>
            <person name="Pecrix Y."/>
            <person name="Staton S.E."/>
            <person name="Sallet E."/>
            <person name="Lelandais-Briere C."/>
            <person name="Moreau S."/>
            <person name="Carrere S."/>
            <person name="Blein T."/>
            <person name="Jardinaud M.F."/>
            <person name="Latrasse D."/>
            <person name="Zouine M."/>
            <person name="Zahm M."/>
            <person name="Kreplak J."/>
            <person name="Mayjonade B."/>
            <person name="Satge C."/>
            <person name="Perez M."/>
            <person name="Cauet S."/>
            <person name="Marande W."/>
            <person name="Chantry-Darmon C."/>
            <person name="Lopez-Roques C."/>
            <person name="Bouchez O."/>
            <person name="Berard A."/>
            <person name="Debelle F."/>
            <person name="Munos S."/>
            <person name="Bendahmane A."/>
            <person name="Berges H."/>
            <person name="Niebel A."/>
            <person name="Buitink J."/>
            <person name="Frugier F."/>
            <person name="Benhamed M."/>
            <person name="Crespi M."/>
            <person name="Gouzy J."/>
            <person name="Gamas P."/>
        </authorList>
    </citation>
    <scope>NUCLEOTIDE SEQUENCE [LARGE SCALE GENOMIC DNA]</scope>
    <source>
        <strain evidence="3">cv. Jemalong A17</strain>
    </source>
</reference>
<dbReference type="Proteomes" id="UP000265566">
    <property type="component" value="Chromosome 1"/>
</dbReference>
<feature type="region of interest" description="Disordered" evidence="1">
    <location>
        <begin position="84"/>
        <end position="103"/>
    </location>
</feature>
<dbReference type="Gramene" id="rna1737">
    <property type="protein sequence ID" value="RHN78203.1"/>
    <property type="gene ID" value="gene1737"/>
</dbReference>
<dbReference type="EMBL" id="PSQE01000001">
    <property type="protein sequence ID" value="RHN78203.1"/>
    <property type="molecule type" value="Genomic_DNA"/>
</dbReference>
<accession>A0A396JPL5</accession>
<feature type="region of interest" description="Disordered" evidence="1">
    <location>
        <begin position="115"/>
        <end position="145"/>
    </location>
</feature>
<name>A0A396JPL5_MEDTR</name>
<protein>
    <submittedName>
        <fullName evidence="2">Uncharacterized protein</fullName>
    </submittedName>
</protein>
<evidence type="ECO:0000256" key="1">
    <source>
        <dbReference type="SAM" id="MobiDB-lite"/>
    </source>
</evidence>